<proteinExistence type="predicted"/>
<dbReference type="AlphaFoldDB" id="A0A2Z6RPY9"/>
<evidence type="ECO:0000313" key="6">
    <source>
        <dbReference type="Proteomes" id="UP000247702"/>
    </source>
</evidence>
<keyword evidence="3" id="KW-0964">Secreted</keyword>
<sequence length="284" mass="33253">MLLTNGSGTITINIYKDKNDERYFHCNDKIKINLKIFKVGHLRDHIYNIKKIDNKYEIKLWKVNNIDKDRIENDFTEHDIAQKLKGQEMQNNNLFNKYFKDELANHNKIEMENIHIIVMIPATTAVLEGKVRDISGQFMKKLSMRPRITLPEVERLKDFIDEELPEDMKIPLTQREFDTLISDDLIDLYGPDHLGILFRVSETESALKLCFSMLAAPIFYKTPPTDGTEYSFVGFWDSNIRSPLEYLIPNCKSIRNSNKRTSTGDDRPDYALILENHLEGRRNH</sequence>
<feature type="domain" description="Crinkler effector protein N-terminal" evidence="4">
    <location>
        <begin position="30"/>
        <end position="118"/>
    </location>
</feature>
<dbReference type="InterPro" id="IPR045379">
    <property type="entry name" value="Crinkler_N"/>
</dbReference>
<comment type="subcellular location">
    <subcellularLocation>
        <location evidence="1">Host cell</location>
    </subcellularLocation>
    <subcellularLocation>
        <location evidence="2">Secreted</location>
    </subcellularLocation>
</comment>
<dbReference type="GO" id="GO:0005576">
    <property type="term" value="C:extracellular region"/>
    <property type="evidence" value="ECO:0007669"/>
    <property type="project" value="UniProtKB-SubCell"/>
</dbReference>
<accession>A0A2Z6RPY9</accession>
<evidence type="ECO:0000313" key="5">
    <source>
        <dbReference type="EMBL" id="GBC04664.1"/>
    </source>
</evidence>
<protein>
    <recommendedName>
        <fullName evidence="4">Crinkler effector protein N-terminal domain-containing protein</fullName>
    </recommendedName>
</protein>
<dbReference type="EMBL" id="BEXD01003959">
    <property type="protein sequence ID" value="GBC04664.1"/>
    <property type="molecule type" value="Genomic_DNA"/>
</dbReference>
<gene>
    <name evidence="5" type="ORF">RclHR1_00580029</name>
</gene>
<reference evidence="5 6" key="1">
    <citation type="submission" date="2017-11" db="EMBL/GenBank/DDBJ databases">
        <title>The genome of Rhizophagus clarus HR1 reveals common genetic basis of auxotrophy among arbuscular mycorrhizal fungi.</title>
        <authorList>
            <person name="Kobayashi Y."/>
        </authorList>
    </citation>
    <scope>NUCLEOTIDE SEQUENCE [LARGE SCALE GENOMIC DNA]</scope>
    <source>
        <strain evidence="5 6">HR1</strain>
    </source>
</reference>
<keyword evidence="6" id="KW-1185">Reference proteome</keyword>
<organism evidence="5 6">
    <name type="scientific">Rhizophagus clarus</name>
    <dbReference type="NCBI Taxonomy" id="94130"/>
    <lineage>
        <taxon>Eukaryota</taxon>
        <taxon>Fungi</taxon>
        <taxon>Fungi incertae sedis</taxon>
        <taxon>Mucoromycota</taxon>
        <taxon>Glomeromycotina</taxon>
        <taxon>Glomeromycetes</taxon>
        <taxon>Glomerales</taxon>
        <taxon>Glomeraceae</taxon>
        <taxon>Rhizophagus</taxon>
    </lineage>
</organism>
<evidence type="ECO:0000256" key="1">
    <source>
        <dbReference type="ARBA" id="ARBA00004340"/>
    </source>
</evidence>
<name>A0A2Z6RPY9_9GLOM</name>
<comment type="caution">
    <text evidence="5">The sequence shown here is derived from an EMBL/GenBank/DDBJ whole genome shotgun (WGS) entry which is preliminary data.</text>
</comment>
<dbReference type="GO" id="GO:0043657">
    <property type="term" value="C:host cell"/>
    <property type="evidence" value="ECO:0007669"/>
    <property type="project" value="UniProtKB-SubCell"/>
</dbReference>
<dbReference type="Proteomes" id="UP000247702">
    <property type="component" value="Unassembled WGS sequence"/>
</dbReference>
<evidence type="ECO:0000256" key="2">
    <source>
        <dbReference type="ARBA" id="ARBA00004613"/>
    </source>
</evidence>
<dbReference type="Pfam" id="PF20147">
    <property type="entry name" value="Crinkler"/>
    <property type="match status" value="1"/>
</dbReference>
<evidence type="ECO:0000256" key="3">
    <source>
        <dbReference type="ARBA" id="ARBA00022525"/>
    </source>
</evidence>
<evidence type="ECO:0000259" key="4">
    <source>
        <dbReference type="Pfam" id="PF20147"/>
    </source>
</evidence>